<protein>
    <submittedName>
        <fullName evidence="1">Uncharacterized protein</fullName>
    </submittedName>
</protein>
<gene>
    <name evidence="1" type="ORF">ASZ90_019483</name>
</gene>
<reference evidence="1" key="1">
    <citation type="journal article" date="2015" name="Proc. Natl. Acad. Sci. U.S.A.">
        <title>Networks of energetic and metabolic interactions define dynamics in microbial communities.</title>
        <authorList>
            <person name="Embree M."/>
            <person name="Liu J.K."/>
            <person name="Al-Bassam M.M."/>
            <person name="Zengler K."/>
        </authorList>
    </citation>
    <scope>NUCLEOTIDE SEQUENCE</scope>
</reference>
<sequence>MRKEDIENREDRYAAKEMFRTFLKFCYEFGIIDEFDDTQLEKFIDSCYIEEIEEIEEE</sequence>
<dbReference type="EMBL" id="LNQE01001892">
    <property type="protein sequence ID" value="KUG03143.1"/>
    <property type="molecule type" value="Genomic_DNA"/>
</dbReference>
<proteinExistence type="predicted"/>
<comment type="caution">
    <text evidence="1">The sequence shown here is derived from an EMBL/GenBank/DDBJ whole genome shotgun (WGS) entry which is preliminary data.</text>
</comment>
<organism evidence="1">
    <name type="scientific">hydrocarbon metagenome</name>
    <dbReference type="NCBI Taxonomy" id="938273"/>
    <lineage>
        <taxon>unclassified sequences</taxon>
        <taxon>metagenomes</taxon>
        <taxon>ecological metagenomes</taxon>
    </lineage>
</organism>
<name>A0A0W8E383_9ZZZZ</name>
<dbReference type="AlphaFoldDB" id="A0A0W8E383"/>
<evidence type="ECO:0000313" key="1">
    <source>
        <dbReference type="EMBL" id="KUG03143.1"/>
    </source>
</evidence>
<accession>A0A0W8E383</accession>